<comment type="subcellular location">
    <subcellularLocation>
        <location evidence="1">Cell membrane</location>
        <topology evidence="1">Multi-pass membrane protein</topology>
    </subcellularLocation>
</comment>
<proteinExistence type="predicted"/>
<evidence type="ECO:0000313" key="12">
    <source>
        <dbReference type="Proteomes" id="UP000252355"/>
    </source>
</evidence>
<evidence type="ECO:0000256" key="7">
    <source>
        <dbReference type="ARBA" id="ARBA00023136"/>
    </source>
</evidence>
<evidence type="ECO:0000313" key="11">
    <source>
        <dbReference type="EMBL" id="RCK81286.1"/>
    </source>
</evidence>
<comment type="caution">
    <text evidence="11">The sequence shown here is derived from an EMBL/GenBank/DDBJ whole genome shotgun (WGS) entry which is preliminary data.</text>
</comment>
<dbReference type="Gene3D" id="3.40.50.300">
    <property type="entry name" value="P-loop containing nucleotide triphosphate hydrolases"/>
    <property type="match status" value="1"/>
</dbReference>
<dbReference type="PROSITE" id="PS50893">
    <property type="entry name" value="ABC_TRANSPORTER_2"/>
    <property type="match status" value="1"/>
</dbReference>
<keyword evidence="3 8" id="KW-0812">Transmembrane</keyword>
<evidence type="ECO:0000256" key="4">
    <source>
        <dbReference type="ARBA" id="ARBA00022741"/>
    </source>
</evidence>
<dbReference type="Proteomes" id="UP000252355">
    <property type="component" value="Unassembled WGS sequence"/>
</dbReference>
<accession>A0A367ZTB2</accession>
<evidence type="ECO:0000256" key="1">
    <source>
        <dbReference type="ARBA" id="ARBA00004651"/>
    </source>
</evidence>
<dbReference type="SUPFAM" id="SSF90123">
    <property type="entry name" value="ABC transporter transmembrane region"/>
    <property type="match status" value="1"/>
</dbReference>
<dbReference type="SUPFAM" id="SSF52540">
    <property type="entry name" value="P-loop containing nucleoside triphosphate hydrolases"/>
    <property type="match status" value="1"/>
</dbReference>
<evidence type="ECO:0000256" key="2">
    <source>
        <dbReference type="ARBA" id="ARBA00022448"/>
    </source>
</evidence>
<name>A0A367ZTB2_9BACT</name>
<feature type="transmembrane region" description="Helical" evidence="8">
    <location>
        <begin position="14"/>
        <end position="37"/>
    </location>
</feature>
<evidence type="ECO:0000259" key="10">
    <source>
        <dbReference type="PROSITE" id="PS50929"/>
    </source>
</evidence>
<dbReference type="Pfam" id="PF00005">
    <property type="entry name" value="ABC_tran"/>
    <property type="match status" value="1"/>
</dbReference>
<dbReference type="InterPro" id="IPR011527">
    <property type="entry name" value="ABC1_TM_dom"/>
</dbReference>
<dbReference type="GO" id="GO:0005524">
    <property type="term" value="F:ATP binding"/>
    <property type="evidence" value="ECO:0007669"/>
    <property type="project" value="UniProtKB-KW"/>
</dbReference>
<dbReference type="FunFam" id="3.40.50.300:FF:000287">
    <property type="entry name" value="Multidrug ABC transporter ATP-binding protein"/>
    <property type="match status" value="1"/>
</dbReference>
<dbReference type="CDD" id="cd18552">
    <property type="entry name" value="ABC_6TM_MsbA_like"/>
    <property type="match status" value="1"/>
</dbReference>
<dbReference type="InterPro" id="IPR003439">
    <property type="entry name" value="ABC_transporter-like_ATP-bd"/>
</dbReference>
<feature type="transmembrane region" description="Helical" evidence="8">
    <location>
        <begin position="237"/>
        <end position="259"/>
    </location>
</feature>
<keyword evidence="4" id="KW-0547">Nucleotide-binding</keyword>
<evidence type="ECO:0000256" key="6">
    <source>
        <dbReference type="ARBA" id="ARBA00022989"/>
    </source>
</evidence>
<keyword evidence="6 8" id="KW-1133">Transmembrane helix</keyword>
<keyword evidence="7 8" id="KW-0472">Membrane</keyword>
<feature type="transmembrane region" description="Helical" evidence="8">
    <location>
        <begin position="124"/>
        <end position="151"/>
    </location>
</feature>
<dbReference type="Pfam" id="PF00664">
    <property type="entry name" value="ABC_membrane"/>
    <property type="match status" value="1"/>
</dbReference>
<feature type="domain" description="ABC transporter" evidence="9">
    <location>
        <begin position="334"/>
        <end position="568"/>
    </location>
</feature>
<dbReference type="PANTHER" id="PTHR43394">
    <property type="entry name" value="ATP-DEPENDENT PERMEASE MDL1, MITOCHONDRIAL"/>
    <property type="match status" value="1"/>
</dbReference>
<organism evidence="11 12">
    <name type="scientific">Candidatus Ozemobacter sibiricus</name>
    <dbReference type="NCBI Taxonomy" id="2268124"/>
    <lineage>
        <taxon>Bacteria</taxon>
        <taxon>Candidatus Ozemobacteria</taxon>
        <taxon>Candidatus Ozemobacterales</taxon>
        <taxon>Candidatus Ozemobacteraceae</taxon>
        <taxon>Candidatus Ozemobacter</taxon>
    </lineage>
</organism>
<protein>
    <submittedName>
        <fullName evidence="11">Lipid A export ATP-binding/permease protein MsbA</fullName>
    </submittedName>
</protein>
<dbReference type="Gene3D" id="1.20.1560.10">
    <property type="entry name" value="ABC transporter type 1, transmembrane domain"/>
    <property type="match status" value="1"/>
</dbReference>
<sequence length="579" mass="64479">MNTLFRILGYFRPYLWYLGVALFFSFVQAVCTIYPAWIMKSVINDVLVQRDLQMLHYIAWTLVVVMGIKGVANFIQTYLMTWVAQDILRVMRSACFDRLIQLSLSYFEKQRTGQLMSRITSDVLVLQHLLSSSTGLVGDLIAFVGFCLYIFYLHWKLAFISIIIIPIIGALINKFSRKMKKIGTRMQSRIGDIATVLQEVITGVKVVKSFTLEELVRARFEKANEENFRETMKGNRINAATSPVIEFINTVGLAIIFWYGGYEVIQGRLDAGQLISFLTALVGLFTPIKNLSKLSNVISQSVGAGERVFEILDAPVEIQDRPGAVPLAECRGKVDYEGVVFSYNGRDPVLNGVTLSVEPGEIVALVGPSGAGKTTFVNLLPRFFDIQAGSIRIDGRDVRDLTLASLRRHIGLVPQEILLFSGTIADNIRLGRLDATDAEVEAAARLANAHEFILAQPKGYQTELGERGVNLSGGQGQRLALARAFLKDPRILILDEATSALDSETENLIRESLARLMKNRTTFIIAHRLSTVVNADKIVVLQHGRIVESGPHARLLEQNGLYAHLYHSQYSNQLAVGLR</sequence>
<evidence type="ECO:0000256" key="3">
    <source>
        <dbReference type="ARBA" id="ARBA00022692"/>
    </source>
</evidence>
<dbReference type="PANTHER" id="PTHR43394:SF1">
    <property type="entry name" value="ATP-BINDING CASSETTE SUB-FAMILY B MEMBER 10, MITOCHONDRIAL"/>
    <property type="match status" value="1"/>
</dbReference>
<evidence type="ECO:0000256" key="5">
    <source>
        <dbReference type="ARBA" id="ARBA00022840"/>
    </source>
</evidence>
<dbReference type="InterPro" id="IPR003593">
    <property type="entry name" value="AAA+_ATPase"/>
</dbReference>
<feature type="domain" description="ABC transmembrane type-1" evidence="10">
    <location>
        <begin position="20"/>
        <end position="300"/>
    </location>
</feature>
<dbReference type="InterPro" id="IPR036640">
    <property type="entry name" value="ABC1_TM_sf"/>
</dbReference>
<keyword evidence="2" id="KW-0813">Transport</keyword>
<dbReference type="SMART" id="SM00382">
    <property type="entry name" value="AAA"/>
    <property type="match status" value="1"/>
</dbReference>
<dbReference type="EMBL" id="QOQW01000002">
    <property type="protein sequence ID" value="RCK81286.1"/>
    <property type="molecule type" value="Genomic_DNA"/>
</dbReference>
<feature type="transmembrane region" description="Helical" evidence="8">
    <location>
        <begin position="157"/>
        <end position="176"/>
    </location>
</feature>
<keyword evidence="5 11" id="KW-0067">ATP-binding</keyword>
<dbReference type="AlphaFoldDB" id="A0A367ZTB2"/>
<dbReference type="PROSITE" id="PS50929">
    <property type="entry name" value="ABC_TM1F"/>
    <property type="match status" value="1"/>
</dbReference>
<dbReference type="InterPro" id="IPR027417">
    <property type="entry name" value="P-loop_NTPase"/>
</dbReference>
<dbReference type="CDD" id="cd03251">
    <property type="entry name" value="ABCC_MsbA"/>
    <property type="match status" value="1"/>
</dbReference>
<dbReference type="GO" id="GO:0005886">
    <property type="term" value="C:plasma membrane"/>
    <property type="evidence" value="ECO:0007669"/>
    <property type="project" value="UniProtKB-SubCell"/>
</dbReference>
<evidence type="ECO:0000259" key="9">
    <source>
        <dbReference type="PROSITE" id="PS50893"/>
    </source>
</evidence>
<evidence type="ECO:0000256" key="8">
    <source>
        <dbReference type="SAM" id="Phobius"/>
    </source>
</evidence>
<dbReference type="InterPro" id="IPR039421">
    <property type="entry name" value="Type_1_exporter"/>
</dbReference>
<feature type="transmembrane region" description="Helical" evidence="8">
    <location>
        <begin position="57"/>
        <end position="83"/>
    </location>
</feature>
<dbReference type="GO" id="GO:0015421">
    <property type="term" value="F:ABC-type oligopeptide transporter activity"/>
    <property type="evidence" value="ECO:0007669"/>
    <property type="project" value="TreeGrafter"/>
</dbReference>
<reference evidence="11 12" key="1">
    <citation type="submission" date="2018-05" db="EMBL/GenBank/DDBJ databases">
        <title>A metagenomic window into the 2 km-deep terrestrial subsurface aquifer revealed taxonomically and functionally diverse microbial community comprising novel uncultured bacterial lineages.</title>
        <authorList>
            <person name="Kadnikov V.V."/>
            <person name="Mardanov A.V."/>
            <person name="Beletsky A.V."/>
            <person name="Banks D."/>
            <person name="Pimenov N.V."/>
            <person name="Frank Y.A."/>
            <person name="Karnachuk O.V."/>
            <person name="Ravin N.V."/>
        </authorList>
    </citation>
    <scope>NUCLEOTIDE SEQUENCE [LARGE SCALE GENOMIC DNA]</scope>
    <source>
        <strain evidence="11">BY5</strain>
    </source>
</reference>
<dbReference type="GO" id="GO:0016887">
    <property type="term" value="F:ATP hydrolysis activity"/>
    <property type="evidence" value="ECO:0007669"/>
    <property type="project" value="InterPro"/>
</dbReference>
<gene>
    <name evidence="11" type="ORF">OZSIB_2155</name>
</gene>